<evidence type="ECO:0000256" key="16">
    <source>
        <dbReference type="ARBA" id="ARBA00023136"/>
    </source>
</evidence>
<accession>A0A0B8RX90</accession>
<dbReference type="Pfam" id="PF00033">
    <property type="entry name" value="Cytochrome_B"/>
    <property type="match status" value="1"/>
</dbReference>
<reference evidence="22" key="1">
    <citation type="journal article" date="2014" name="BMC Genomics">
        <title>RNA-seq and high-definition mass spectrometry reveal the complex and divergent venoms of two rear-fanged colubrid snakes.</title>
        <authorList>
            <person name="McGivern J.J."/>
            <person name="Wray K.P."/>
            <person name="Margres M.J."/>
            <person name="Couch M.E."/>
            <person name="Mackessy S.P."/>
            <person name="Rokyta D.R."/>
        </authorList>
    </citation>
    <scope>NUCLEOTIDE SEQUENCE</scope>
    <source>
        <tissue evidence="22">Venom gland</tissue>
    </source>
</reference>
<keyword evidence="8 19" id="KW-0812">Transmembrane</keyword>
<comment type="subcellular location">
    <subcellularLocation>
        <location evidence="2">Mitochondrion inner membrane</location>
        <topology evidence="2">Multi-pass membrane protein</topology>
    </subcellularLocation>
</comment>
<dbReference type="InterPro" id="IPR048259">
    <property type="entry name" value="Cytochrome_b_N_euk/bac"/>
</dbReference>
<dbReference type="InterPro" id="IPR027387">
    <property type="entry name" value="Cytb/b6-like_sf"/>
</dbReference>
<dbReference type="GO" id="GO:0005743">
    <property type="term" value="C:mitochondrial inner membrane"/>
    <property type="evidence" value="ECO:0007669"/>
    <property type="project" value="UniProtKB-SubCell"/>
</dbReference>
<feature type="transmembrane region" description="Helical" evidence="19">
    <location>
        <begin position="103"/>
        <end position="125"/>
    </location>
</feature>
<keyword evidence="14" id="KW-0830">Ubiquinone</keyword>
<comment type="cofactor">
    <cofactor evidence="18">
        <name>heme</name>
        <dbReference type="ChEBI" id="CHEBI:30413"/>
    </cofactor>
    <text evidence="18">Binds 2 heme groups non-covalently.</text>
</comment>
<comment type="cofactor">
    <cofactor evidence="19">
        <name>heme b</name>
        <dbReference type="ChEBI" id="CHEBI:60344"/>
    </cofactor>
    <text evidence="19">Binds 2 heme groups non-covalently.</text>
</comment>
<dbReference type="InterPro" id="IPR036150">
    <property type="entry name" value="Cyt_b/b6_C_sf"/>
</dbReference>
<dbReference type="SUPFAM" id="SSF81342">
    <property type="entry name" value="Transmembrane di-heme cytochromes"/>
    <property type="match status" value="1"/>
</dbReference>
<evidence type="ECO:0000256" key="4">
    <source>
        <dbReference type="ARBA" id="ARBA00013531"/>
    </source>
</evidence>
<feature type="binding site" description="axial binding residue" evidence="18">
    <location>
        <position position="174"/>
    </location>
    <ligand>
        <name>heme b</name>
        <dbReference type="ChEBI" id="CHEBI:60344"/>
        <label>b562</label>
    </ligand>
    <ligandPart>
        <name>Fe</name>
        <dbReference type="ChEBI" id="CHEBI:18248"/>
    </ligandPart>
</feature>
<comment type="similarity">
    <text evidence="19">Belongs to the cytochrome b family.</text>
</comment>
<feature type="transmembrane region" description="Helical" evidence="19">
    <location>
        <begin position="131"/>
        <end position="158"/>
    </location>
</feature>
<dbReference type="CDD" id="cd00284">
    <property type="entry name" value="Cytochrome_b_N"/>
    <property type="match status" value="1"/>
</dbReference>
<name>A0A0B8RX90_9SAUR</name>
<dbReference type="Gene3D" id="1.20.810.10">
    <property type="entry name" value="Cytochrome Bc1 Complex, Chain C"/>
    <property type="match status" value="1"/>
</dbReference>
<dbReference type="GO" id="GO:0045275">
    <property type="term" value="C:respiratory chain complex III"/>
    <property type="evidence" value="ECO:0007669"/>
    <property type="project" value="InterPro"/>
</dbReference>
<evidence type="ECO:0000256" key="19">
    <source>
        <dbReference type="RuleBase" id="RU362117"/>
    </source>
</evidence>
<dbReference type="InterPro" id="IPR005798">
    <property type="entry name" value="Cyt_b/b6_C"/>
</dbReference>
<evidence type="ECO:0000256" key="5">
    <source>
        <dbReference type="ARBA" id="ARBA00022448"/>
    </source>
</evidence>
<evidence type="ECO:0000256" key="1">
    <source>
        <dbReference type="ARBA" id="ARBA00002566"/>
    </source>
</evidence>
<dbReference type="GO" id="GO:0008121">
    <property type="term" value="F:quinol-cytochrome-c reductase activity"/>
    <property type="evidence" value="ECO:0007669"/>
    <property type="project" value="InterPro"/>
</dbReference>
<keyword evidence="15 19" id="KW-0496">Mitochondrion</keyword>
<evidence type="ECO:0000256" key="9">
    <source>
        <dbReference type="ARBA" id="ARBA00022723"/>
    </source>
</evidence>
<dbReference type="InterPro" id="IPR005797">
    <property type="entry name" value="Cyt_b/b6_N"/>
</dbReference>
<feature type="binding site" description="axial binding residue" evidence="18">
    <location>
        <position position="75"/>
    </location>
    <ligand>
        <name>heme b</name>
        <dbReference type="ChEBI" id="CHEBI:60344"/>
        <label>b562</label>
    </ligand>
    <ligandPart>
        <name>Fe</name>
        <dbReference type="ChEBI" id="CHEBI:18248"/>
    </ligandPart>
</feature>
<keyword evidence="13 18" id="KW-0408">Iron</keyword>
<evidence type="ECO:0000256" key="12">
    <source>
        <dbReference type="ARBA" id="ARBA00022989"/>
    </source>
</evidence>
<evidence type="ECO:0000256" key="8">
    <source>
        <dbReference type="ARBA" id="ARBA00022692"/>
    </source>
</evidence>
<keyword evidence="10" id="KW-0999">Mitochondrion inner membrane</keyword>
<evidence type="ECO:0000256" key="18">
    <source>
        <dbReference type="PIRSR" id="PIRSR038885-2"/>
    </source>
</evidence>
<evidence type="ECO:0000256" key="3">
    <source>
        <dbReference type="ARBA" id="ARBA00011660"/>
    </source>
</evidence>
<comment type="function">
    <text evidence="1 19">Component of the ubiquinol-cytochrome c reductase complex (complex III or cytochrome b-c1 complex) that is part of the mitochondrial respiratory chain. The b-c1 complex mediates electron transfer from ubiquinol to cytochrome c. Contributes to the generation of a proton gradient across the mitochondrial membrane that is then used for ATP synthesis.</text>
</comment>
<dbReference type="PANTHER" id="PTHR19271">
    <property type="entry name" value="CYTOCHROME B"/>
    <property type="match status" value="1"/>
</dbReference>
<evidence type="ECO:0000256" key="14">
    <source>
        <dbReference type="ARBA" id="ARBA00023075"/>
    </source>
</evidence>
<dbReference type="InterPro" id="IPR048260">
    <property type="entry name" value="Cytochrome_b_C_euk/bac"/>
</dbReference>
<dbReference type="PROSITE" id="PS51003">
    <property type="entry name" value="CYTB_CTER"/>
    <property type="match status" value="1"/>
</dbReference>
<dbReference type="Pfam" id="PF00032">
    <property type="entry name" value="Cytochrom_B_C"/>
    <property type="match status" value="1"/>
</dbReference>
<dbReference type="GO" id="GO:0006122">
    <property type="term" value="P:mitochondrial electron transport, ubiquinol to cytochrome c"/>
    <property type="evidence" value="ECO:0007669"/>
    <property type="project" value="TreeGrafter"/>
</dbReference>
<dbReference type="GO" id="GO:0016491">
    <property type="term" value="F:oxidoreductase activity"/>
    <property type="evidence" value="ECO:0007669"/>
    <property type="project" value="UniProtKB-UniRule"/>
</dbReference>
<evidence type="ECO:0000256" key="7">
    <source>
        <dbReference type="ARBA" id="ARBA00022660"/>
    </source>
</evidence>
<proteinExistence type="inferred from homology"/>
<comment type="subunit">
    <text evidence="3">The cytochrome bc1 complex contains 3 respiratory subunits (MT-CYB, CYC1 and UQCRFS1), 2 core proteins (UQCRC1 and UQCRC2) and probably 6 low-molecular weight proteins.</text>
</comment>
<dbReference type="SUPFAM" id="SSF81648">
    <property type="entry name" value="a domain/subunit of cytochrome bc1 complex (Ubiquinol-cytochrome c reductase)"/>
    <property type="match status" value="1"/>
</dbReference>
<dbReference type="PROSITE" id="PS51002">
    <property type="entry name" value="CYTB_NTER"/>
    <property type="match status" value="1"/>
</dbReference>
<feature type="transmembrane region" description="Helical" evidence="19">
    <location>
        <begin position="338"/>
        <end position="359"/>
    </location>
</feature>
<feature type="binding site" description="axial binding residue" evidence="18">
    <location>
        <position position="89"/>
    </location>
    <ligand>
        <name>heme b</name>
        <dbReference type="ChEBI" id="CHEBI:60344"/>
        <label>b566</label>
    </ligand>
    <ligandPart>
        <name>Fe</name>
        <dbReference type="ChEBI" id="CHEBI:18248"/>
    </ligandPart>
</feature>
<evidence type="ECO:0000313" key="22">
    <source>
        <dbReference type="EMBL" id="JAG67462.1"/>
    </source>
</evidence>
<feature type="transmembrane region" description="Helical" evidence="19">
    <location>
        <begin position="170"/>
        <end position="191"/>
    </location>
</feature>
<keyword evidence="5 19" id="KW-0813">Transport</keyword>
<feature type="domain" description="Cytochrome b/b6 N-terminal region profile" evidence="20">
    <location>
        <begin position="1"/>
        <end position="201"/>
    </location>
</feature>
<feature type="transmembrane region" description="Helical" evidence="19">
    <location>
        <begin position="12"/>
        <end position="34"/>
    </location>
</feature>
<dbReference type="PANTHER" id="PTHR19271:SF16">
    <property type="entry name" value="CYTOCHROME B"/>
    <property type="match status" value="1"/>
</dbReference>
<dbReference type="AlphaFoldDB" id="A0A0B8RX90"/>
<keyword evidence="12 19" id="KW-1133">Transmembrane helix</keyword>
<dbReference type="InterPro" id="IPR030689">
    <property type="entry name" value="Cytochrome_b"/>
</dbReference>
<keyword evidence="7 19" id="KW-0679">Respiratory chain</keyword>
<dbReference type="EMBL" id="GBSH01001564">
    <property type="protein sequence ID" value="JAG67462.1"/>
    <property type="molecule type" value="Transcribed_RNA"/>
</dbReference>
<dbReference type="PIRSF" id="PIRSF038885">
    <property type="entry name" value="COB"/>
    <property type="match status" value="1"/>
</dbReference>
<keyword evidence="6 18" id="KW-0349">Heme</keyword>
<organism evidence="22">
    <name type="scientific">Philothamnus irregularis</name>
    <name type="common">brown tree snake</name>
    <dbReference type="NCBI Taxonomy" id="1899461"/>
    <lineage>
        <taxon>Eukaryota</taxon>
        <taxon>Metazoa</taxon>
        <taxon>Chordata</taxon>
        <taxon>Craniata</taxon>
        <taxon>Vertebrata</taxon>
        <taxon>Euteleostomi</taxon>
        <taxon>Lepidosauria</taxon>
        <taxon>Squamata</taxon>
        <taxon>Bifurcata</taxon>
        <taxon>Unidentata</taxon>
        <taxon>Episquamata</taxon>
        <taxon>Toxicofera</taxon>
        <taxon>Serpentes</taxon>
        <taxon>Colubroidea</taxon>
        <taxon>Colubridae</taxon>
        <taxon>Colubrinae</taxon>
        <taxon>Philothamnus</taxon>
    </lineage>
</organism>
<feature type="domain" description="Cytochrome b/b6 C-terminal region profile" evidence="21">
    <location>
        <begin position="202"/>
        <end position="371"/>
    </location>
</feature>
<feature type="transmembrane region" description="Helical" evidence="19">
    <location>
        <begin position="74"/>
        <end position="91"/>
    </location>
</feature>
<feature type="binding site" evidence="17">
    <location>
        <position position="193"/>
    </location>
    <ligand>
        <name>a ubiquinone</name>
        <dbReference type="ChEBI" id="CHEBI:16389"/>
    </ligand>
</feature>
<geneLocation type="mitochondrion" evidence="22"/>
<evidence type="ECO:0000256" key="2">
    <source>
        <dbReference type="ARBA" id="ARBA00004448"/>
    </source>
</evidence>
<evidence type="ECO:0000256" key="10">
    <source>
        <dbReference type="ARBA" id="ARBA00022792"/>
    </source>
</evidence>
<keyword evidence="9 18" id="KW-0479">Metal-binding</keyword>
<evidence type="ECO:0000256" key="17">
    <source>
        <dbReference type="PIRSR" id="PIRSR038885-1"/>
    </source>
</evidence>
<evidence type="ECO:0000256" key="13">
    <source>
        <dbReference type="ARBA" id="ARBA00023004"/>
    </source>
</evidence>
<keyword evidence="11 19" id="KW-0249">Electron transport</keyword>
<evidence type="ECO:0000256" key="11">
    <source>
        <dbReference type="ARBA" id="ARBA00022982"/>
    </source>
</evidence>
<evidence type="ECO:0000256" key="15">
    <source>
        <dbReference type="ARBA" id="ARBA00023128"/>
    </source>
</evidence>
<dbReference type="GO" id="GO:0046872">
    <property type="term" value="F:metal ion binding"/>
    <property type="evidence" value="ECO:0007669"/>
    <property type="project" value="UniProtKB-UniRule"/>
</dbReference>
<evidence type="ECO:0000259" key="20">
    <source>
        <dbReference type="PROSITE" id="PS51002"/>
    </source>
</evidence>
<sequence>MSNPHMLTLSNLLPVASNISTWWNFGSMLLTCLITQTMTGFFLAIHYTANINLAFSSIIHITRDVPYGWMMQNLHAIGASMFFICIYIHIARGLYYGSYLNKNVWLSGTILLFILMATAFFGYVLPWGQMSFWAATVITNLLTAIPYIGTSLTTWLWGGFSINDPTLTRFFALHFVLPFTIISMSMIHITLLHTEGSSNPLGTNSDIDKIPFHPYHSYKDMLMLTTMITIAFIIMSFTPNIFNDPENFSKANPMVTPQHIKPEWYFLFAYGILRSIPNKLGGTLALVLSVAILMTAPFTHTSHMRSMIFRPLTQLMFWTLVATFITITWAATKPVEPPFTLIGQITSLLYFSFFIMNPLTGWLENKISMNLTCPSSLYKALFL</sequence>
<evidence type="ECO:0000259" key="21">
    <source>
        <dbReference type="PROSITE" id="PS51003"/>
    </source>
</evidence>
<keyword evidence="16 19" id="KW-0472">Membrane</keyword>
<evidence type="ECO:0000256" key="6">
    <source>
        <dbReference type="ARBA" id="ARBA00022617"/>
    </source>
</evidence>
<dbReference type="CDD" id="cd00290">
    <property type="entry name" value="cytochrome_b_C"/>
    <property type="match status" value="1"/>
</dbReference>
<feature type="binding site" description="axial binding residue" evidence="18">
    <location>
        <position position="188"/>
    </location>
    <ligand>
        <name>heme b</name>
        <dbReference type="ChEBI" id="CHEBI:60344"/>
        <label>b566</label>
    </ligand>
    <ligandPart>
        <name>Fe</name>
        <dbReference type="ChEBI" id="CHEBI:18248"/>
    </ligandPart>
</feature>
<feature type="transmembrane region" description="Helical" evidence="19">
    <location>
        <begin position="221"/>
        <end position="242"/>
    </location>
</feature>
<feature type="transmembrane region" description="Helical" evidence="19">
    <location>
        <begin position="312"/>
        <end position="332"/>
    </location>
</feature>
<dbReference type="InterPro" id="IPR016174">
    <property type="entry name" value="Di-haem_cyt_TM"/>
</dbReference>
<protein>
    <recommendedName>
        <fullName evidence="4 19">Cytochrome b</fullName>
    </recommendedName>
</protein>